<feature type="compositionally biased region" description="Low complexity" evidence="1">
    <location>
        <begin position="48"/>
        <end position="59"/>
    </location>
</feature>
<organism evidence="2">
    <name type="scientific">Skeletonema marinoi</name>
    <dbReference type="NCBI Taxonomy" id="267567"/>
    <lineage>
        <taxon>Eukaryota</taxon>
        <taxon>Sar</taxon>
        <taxon>Stramenopiles</taxon>
        <taxon>Ochrophyta</taxon>
        <taxon>Bacillariophyta</taxon>
        <taxon>Coscinodiscophyceae</taxon>
        <taxon>Thalassiosirophycidae</taxon>
        <taxon>Thalassiosirales</taxon>
        <taxon>Skeletonemataceae</taxon>
        <taxon>Skeletonema</taxon>
        <taxon>Skeletonema marinoi-dohrnii complex</taxon>
    </lineage>
</organism>
<dbReference type="EMBL" id="HBGZ01003535">
    <property type="protein sequence ID" value="CAD9576836.1"/>
    <property type="molecule type" value="Transcribed_RNA"/>
</dbReference>
<feature type="region of interest" description="Disordered" evidence="1">
    <location>
        <begin position="27"/>
        <end position="62"/>
    </location>
</feature>
<reference evidence="2" key="1">
    <citation type="submission" date="2021-01" db="EMBL/GenBank/DDBJ databases">
        <authorList>
            <person name="Corre E."/>
            <person name="Pelletier E."/>
            <person name="Niang G."/>
            <person name="Scheremetjew M."/>
            <person name="Finn R."/>
            <person name="Kale V."/>
            <person name="Holt S."/>
            <person name="Cochrane G."/>
            <person name="Meng A."/>
            <person name="Brown T."/>
            <person name="Cohen L."/>
        </authorList>
    </citation>
    <scope>NUCLEOTIDE SEQUENCE</scope>
    <source>
        <strain evidence="2">SM1012Den-03</strain>
    </source>
</reference>
<feature type="compositionally biased region" description="Polar residues" evidence="1">
    <location>
        <begin position="588"/>
        <end position="604"/>
    </location>
</feature>
<evidence type="ECO:0000313" key="2">
    <source>
        <dbReference type="EMBL" id="CAD9576836.1"/>
    </source>
</evidence>
<gene>
    <name evidence="2" type="ORF">SMAR0320_LOCUS2379</name>
</gene>
<dbReference type="AlphaFoldDB" id="A0A7S2P582"/>
<feature type="region of interest" description="Disordered" evidence="1">
    <location>
        <begin position="534"/>
        <end position="631"/>
    </location>
</feature>
<feature type="compositionally biased region" description="Polar residues" evidence="1">
    <location>
        <begin position="27"/>
        <end position="47"/>
    </location>
</feature>
<accession>A0A7S2P582</accession>
<sequence length="673" mass="74735">MSASSSIELQQPLGEDVGTTTQQMMRLGSEATTPRTNLTTSKNLTTQSNDNSSRSNSNGVGDGVGDGVDIYRCFSYSSVTMMETDQGQDHLLEPPAWKPPEQEEIEYTDAWNNAYGNNQTHFLQPFHVKDDSTIGSNQTNNSLFAHCGNSLSSQGGLRPRGFSLHSNNDSIEFSSQPQLLPQSSHRRYPSLPGSSKPPQQHRRQPSLPQNIFSSQPTANHPLLPPTIVSTQSTNQQQPMSLSRTEICHQTKPSDQIMKLVQTSTQHTPYEVNSSHHTSQVLADAALAGLTGTFVDLYTVDRSIDTATATMLAEKDDDRERKTALGTLHDVQCILEMYRVDKMADRFKIDLLMPLFMEEEAWVHDVLKDLRKIDVEMELHAMRTNATEKKAADIVVQTQNDVDQQEDFHFDLSDSDDEDLGGEGILMRSESFITEDDLYHFFDPHETSALRSNKYQTSEICASINDDLRDVIELLKTDAEIDGASRRHAEMEMIRPLLKTDQEVHKWKESSALQELWSDELKALYAVDVEVDRAKTRNKSKQAELGSSPEIAKAEPDAHSSQEVKAALAQHIPNVSQPFCPTSPEPRSISVNVSSAPTLPLTSPDPSKRSIFPPPQKNQSESPPKRSIFSQKEKTSAASALRGASMMPGTTTVVSKGGEMIDDIPIGKIMFHDI</sequence>
<feature type="compositionally biased region" description="Basic and acidic residues" evidence="1">
    <location>
        <begin position="551"/>
        <end position="561"/>
    </location>
</feature>
<feature type="compositionally biased region" description="Polar residues" evidence="1">
    <location>
        <begin position="206"/>
        <end position="218"/>
    </location>
</feature>
<feature type="compositionally biased region" description="Polar residues" evidence="1">
    <location>
        <begin position="164"/>
        <end position="173"/>
    </location>
</feature>
<name>A0A7S2P582_9STRA</name>
<proteinExistence type="predicted"/>
<feature type="compositionally biased region" description="Polar residues" evidence="1">
    <location>
        <begin position="227"/>
        <end position="240"/>
    </location>
</feature>
<protein>
    <submittedName>
        <fullName evidence="2">Uncharacterized protein</fullName>
    </submittedName>
</protein>
<evidence type="ECO:0000256" key="1">
    <source>
        <dbReference type="SAM" id="MobiDB-lite"/>
    </source>
</evidence>
<feature type="compositionally biased region" description="Low complexity" evidence="1">
    <location>
        <begin position="174"/>
        <end position="183"/>
    </location>
</feature>
<feature type="region of interest" description="Disordered" evidence="1">
    <location>
        <begin position="1"/>
        <end position="20"/>
    </location>
</feature>
<feature type="region of interest" description="Disordered" evidence="1">
    <location>
        <begin position="155"/>
        <end position="240"/>
    </location>
</feature>